<dbReference type="AlphaFoldDB" id="A0A4Y2IRA3"/>
<keyword evidence="2" id="KW-1185">Reference proteome</keyword>
<comment type="caution">
    <text evidence="1">The sequence shown here is derived from an EMBL/GenBank/DDBJ whole genome shotgun (WGS) entry which is preliminary data.</text>
</comment>
<dbReference type="Proteomes" id="UP000499080">
    <property type="component" value="Unassembled WGS sequence"/>
</dbReference>
<dbReference type="EMBL" id="BGPR01002878">
    <property type="protein sequence ID" value="GBM80373.1"/>
    <property type="molecule type" value="Genomic_DNA"/>
</dbReference>
<reference evidence="1 2" key="1">
    <citation type="journal article" date="2019" name="Sci. Rep.">
        <title>Orb-weaving spider Araneus ventricosus genome elucidates the spidroin gene catalogue.</title>
        <authorList>
            <person name="Kono N."/>
            <person name="Nakamura H."/>
            <person name="Ohtoshi R."/>
            <person name="Moran D.A.P."/>
            <person name="Shinohara A."/>
            <person name="Yoshida Y."/>
            <person name="Fujiwara M."/>
            <person name="Mori M."/>
            <person name="Tomita M."/>
            <person name="Arakawa K."/>
        </authorList>
    </citation>
    <scope>NUCLEOTIDE SEQUENCE [LARGE SCALE GENOMIC DNA]</scope>
</reference>
<evidence type="ECO:0000313" key="2">
    <source>
        <dbReference type="Proteomes" id="UP000499080"/>
    </source>
</evidence>
<sequence length="102" mass="11702">MTAHTATTGQEQGTTERVKIWAANVHFLGTSQDEARMSLRIIPNLILGWLGTKIWRFFWNIPRDVRPCREDYEYRGAEASLESLLSLVRIALRSAVRRCALL</sequence>
<name>A0A4Y2IRA3_ARAVE</name>
<proteinExistence type="predicted"/>
<gene>
    <name evidence="1" type="ORF">AVEN_166515_1</name>
</gene>
<accession>A0A4Y2IRA3</accession>
<organism evidence="1 2">
    <name type="scientific">Araneus ventricosus</name>
    <name type="common">Orbweaver spider</name>
    <name type="synonym">Epeira ventricosa</name>
    <dbReference type="NCBI Taxonomy" id="182803"/>
    <lineage>
        <taxon>Eukaryota</taxon>
        <taxon>Metazoa</taxon>
        <taxon>Ecdysozoa</taxon>
        <taxon>Arthropoda</taxon>
        <taxon>Chelicerata</taxon>
        <taxon>Arachnida</taxon>
        <taxon>Araneae</taxon>
        <taxon>Araneomorphae</taxon>
        <taxon>Entelegynae</taxon>
        <taxon>Araneoidea</taxon>
        <taxon>Araneidae</taxon>
        <taxon>Araneus</taxon>
    </lineage>
</organism>
<protein>
    <submittedName>
        <fullName evidence="1">Uncharacterized protein</fullName>
    </submittedName>
</protein>
<evidence type="ECO:0000313" key="1">
    <source>
        <dbReference type="EMBL" id="GBM80373.1"/>
    </source>
</evidence>